<keyword evidence="1" id="KW-0812">Transmembrane</keyword>
<keyword evidence="1" id="KW-0472">Membrane</keyword>
<evidence type="ECO:0000313" key="3">
    <source>
        <dbReference type="Proteomes" id="UP000094784"/>
    </source>
</evidence>
<accession>A0A1E4R705</accession>
<dbReference type="OrthoDB" id="2442156at2"/>
<sequence>MAIGVVVIALVLIVSIVFIICLGKSKKTTLIIWGITIMLIIAPLFAWVISILYGIKEGDGFATVGLMAILFPTLFLVGLVILLVGAFKKF</sequence>
<proteinExistence type="predicted"/>
<dbReference type="RefSeq" id="WP_069481244.1">
    <property type="nucleotide sequence ID" value="NZ_KV766182.1"/>
</dbReference>
<dbReference type="AlphaFoldDB" id="A0A1E4R705"/>
<name>A0A1E4R705_9BACI</name>
<evidence type="ECO:0000256" key="1">
    <source>
        <dbReference type="SAM" id="Phobius"/>
    </source>
</evidence>
<feature type="transmembrane region" description="Helical" evidence="1">
    <location>
        <begin position="61"/>
        <end position="87"/>
    </location>
</feature>
<comment type="caution">
    <text evidence="2">The sequence shown here is derived from an EMBL/GenBank/DDBJ whole genome shotgun (WGS) entry which is preliminary data.</text>
</comment>
<gene>
    <name evidence="2" type="ORF">BG258_10180</name>
</gene>
<reference evidence="2 3" key="1">
    <citation type="submission" date="2016-09" db="EMBL/GenBank/DDBJ databases">
        <title>Draft genome sequence of the soil isolate, Lysinibacillus fusiformis M5, a potential hypoxanthine producer.</title>
        <authorList>
            <person name="Gallegos-Monterrosa R."/>
            <person name="Maroti G."/>
            <person name="Balint B."/>
            <person name="Kovacs A.T."/>
        </authorList>
    </citation>
    <scope>NUCLEOTIDE SEQUENCE [LARGE SCALE GENOMIC DNA]</scope>
    <source>
        <strain evidence="2 3">M5</strain>
    </source>
</reference>
<feature type="transmembrane region" description="Helical" evidence="1">
    <location>
        <begin position="6"/>
        <end position="23"/>
    </location>
</feature>
<protein>
    <recommendedName>
        <fullName evidence="4">YesK-like protein</fullName>
    </recommendedName>
</protein>
<dbReference type="Proteomes" id="UP000094784">
    <property type="component" value="Unassembled WGS sequence"/>
</dbReference>
<keyword evidence="1" id="KW-1133">Transmembrane helix</keyword>
<dbReference type="EMBL" id="MECQ01000001">
    <property type="protein sequence ID" value="ODV56241.1"/>
    <property type="molecule type" value="Genomic_DNA"/>
</dbReference>
<evidence type="ECO:0000313" key="2">
    <source>
        <dbReference type="EMBL" id="ODV56241.1"/>
    </source>
</evidence>
<feature type="transmembrane region" description="Helical" evidence="1">
    <location>
        <begin position="30"/>
        <end position="55"/>
    </location>
</feature>
<organism evidence="2 3">
    <name type="scientific">Lysinibacillus fusiformis</name>
    <dbReference type="NCBI Taxonomy" id="28031"/>
    <lineage>
        <taxon>Bacteria</taxon>
        <taxon>Bacillati</taxon>
        <taxon>Bacillota</taxon>
        <taxon>Bacilli</taxon>
        <taxon>Bacillales</taxon>
        <taxon>Bacillaceae</taxon>
        <taxon>Lysinibacillus</taxon>
    </lineage>
</organism>
<evidence type="ECO:0008006" key="4">
    <source>
        <dbReference type="Google" id="ProtNLM"/>
    </source>
</evidence>